<proteinExistence type="predicted"/>
<dbReference type="Pfam" id="PF10035">
    <property type="entry name" value="DUF2179"/>
    <property type="match status" value="1"/>
</dbReference>
<feature type="transmembrane region" description="Helical" evidence="6">
    <location>
        <begin position="141"/>
        <end position="162"/>
    </location>
</feature>
<evidence type="ECO:0000256" key="2">
    <source>
        <dbReference type="ARBA" id="ARBA00022475"/>
    </source>
</evidence>
<name>A0A940SVT4_9ENTE</name>
<dbReference type="InterPro" id="IPR019264">
    <property type="entry name" value="DUF2179"/>
</dbReference>
<feature type="transmembrane region" description="Helical" evidence="6">
    <location>
        <begin position="61"/>
        <end position="89"/>
    </location>
</feature>
<evidence type="ECO:0000313" key="9">
    <source>
        <dbReference type="Proteomes" id="UP000674938"/>
    </source>
</evidence>
<protein>
    <submittedName>
        <fullName evidence="8">YitT family protein</fullName>
    </submittedName>
</protein>
<evidence type="ECO:0000256" key="3">
    <source>
        <dbReference type="ARBA" id="ARBA00022692"/>
    </source>
</evidence>
<evidence type="ECO:0000259" key="7">
    <source>
        <dbReference type="Pfam" id="PF10035"/>
    </source>
</evidence>
<dbReference type="Gene3D" id="3.30.70.120">
    <property type="match status" value="1"/>
</dbReference>
<dbReference type="Proteomes" id="UP000674938">
    <property type="component" value="Unassembled WGS sequence"/>
</dbReference>
<organism evidence="8 9">
    <name type="scientific">Vagococcus allomyrinae</name>
    <dbReference type="NCBI Taxonomy" id="2794353"/>
    <lineage>
        <taxon>Bacteria</taxon>
        <taxon>Bacillati</taxon>
        <taxon>Bacillota</taxon>
        <taxon>Bacilli</taxon>
        <taxon>Lactobacillales</taxon>
        <taxon>Enterococcaceae</taxon>
        <taxon>Vagococcus</taxon>
    </lineage>
</organism>
<evidence type="ECO:0000256" key="5">
    <source>
        <dbReference type="ARBA" id="ARBA00023136"/>
    </source>
</evidence>
<evidence type="ECO:0000256" key="6">
    <source>
        <dbReference type="SAM" id="Phobius"/>
    </source>
</evidence>
<dbReference type="PANTHER" id="PTHR33545">
    <property type="entry name" value="UPF0750 MEMBRANE PROTEIN YITT-RELATED"/>
    <property type="match status" value="1"/>
</dbReference>
<evidence type="ECO:0000256" key="4">
    <source>
        <dbReference type="ARBA" id="ARBA00022989"/>
    </source>
</evidence>
<reference evidence="8" key="1">
    <citation type="submission" date="2020-12" db="EMBL/GenBank/DDBJ databases">
        <title>Vagococcus allomyrinae sp. nov. and Enterococcus lavae sp. nov., isolated from the larvae of Allomyrina dichotoma.</title>
        <authorList>
            <person name="Lee S.D."/>
        </authorList>
    </citation>
    <scope>NUCLEOTIDE SEQUENCE</scope>
    <source>
        <strain evidence="8">BWB3-3</strain>
    </source>
</reference>
<feature type="domain" description="DUF2179" evidence="7">
    <location>
        <begin position="216"/>
        <end position="270"/>
    </location>
</feature>
<comment type="caution">
    <text evidence="8">The sequence shown here is derived from an EMBL/GenBank/DDBJ whole genome shotgun (WGS) entry which is preliminary data.</text>
</comment>
<dbReference type="AlphaFoldDB" id="A0A940SVT4"/>
<keyword evidence="9" id="KW-1185">Reference proteome</keyword>
<sequence length="279" mass="30052">MKKRIFHLVKIMVAVQLLAISINLFLGPHNIAAGGVSGIGILAEAAFGIDRSIIVLGLNLLMLILTAIFLGREVLINTAVGSLLFPLALAFTPEVMVTDNTLLSVIFGSAIFGTGVAILYKIRASSGGTTIPPLIFKKYYNLSPTIGLLVTDAAIVTLTLLVFGFEEFLLAILSLIITSIVMNYIETGLKRRKAILIISQNNYQAMRDQLIEEVPRGMTLFDVVGGKTGNSAQMIMMISSNQDFPAIMAVIDQVDPGSFVIVYNVSEVHGLGFSYQAIV</sequence>
<keyword evidence="4 6" id="KW-1133">Transmembrane helix</keyword>
<accession>A0A940SVT4</accession>
<feature type="transmembrane region" description="Helical" evidence="6">
    <location>
        <begin position="7"/>
        <end position="25"/>
    </location>
</feature>
<evidence type="ECO:0000256" key="1">
    <source>
        <dbReference type="ARBA" id="ARBA00004651"/>
    </source>
</evidence>
<evidence type="ECO:0000313" key="8">
    <source>
        <dbReference type="EMBL" id="MBP1040663.1"/>
    </source>
</evidence>
<keyword evidence="2" id="KW-1003">Cell membrane</keyword>
<feature type="transmembrane region" description="Helical" evidence="6">
    <location>
        <begin position="168"/>
        <end position="185"/>
    </location>
</feature>
<dbReference type="InterPro" id="IPR015867">
    <property type="entry name" value="N-reg_PII/ATP_PRibTrfase_C"/>
</dbReference>
<dbReference type="InterPro" id="IPR003740">
    <property type="entry name" value="YitT"/>
</dbReference>
<dbReference type="PIRSF" id="PIRSF006483">
    <property type="entry name" value="Membrane_protein_YitT"/>
    <property type="match status" value="1"/>
</dbReference>
<dbReference type="RefSeq" id="WP_209525881.1">
    <property type="nucleotide sequence ID" value="NZ_JAEEGA010000003.1"/>
</dbReference>
<comment type="subcellular location">
    <subcellularLocation>
        <location evidence="1">Cell membrane</location>
        <topology evidence="1">Multi-pass membrane protein</topology>
    </subcellularLocation>
</comment>
<dbReference type="EMBL" id="JAEEGA010000003">
    <property type="protein sequence ID" value="MBP1040663.1"/>
    <property type="molecule type" value="Genomic_DNA"/>
</dbReference>
<feature type="transmembrane region" description="Helical" evidence="6">
    <location>
        <begin position="101"/>
        <end position="120"/>
    </location>
</feature>
<dbReference type="CDD" id="cd16380">
    <property type="entry name" value="YitT_C"/>
    <property type="match status" value="1"/>
</dbReference>
<gene>
    <name evidence="8" type="ORF">I6N95_06580</name>
</gene>
<keyword evidence="5 6" id="KW-0472">Membrane</keyword>
<keyword evidence="3 6" id="KW-0812">Transmembrane</keyword>
<dbReference type="PANTHER" id="PTHR33545:SF9">
    <property type="entry name" value="UPF0750 MEMBRANE PROTEIN YITE"/>
    <property type="match status" value="1"/>
</dbReference>
<dbReference type="GO" id="GO:0005886">
    <property type="term" value="C:plasma membrane"/>
    <property type="evidence" value="ECO:0007669"/>
    <property type="project" value="UniProtKB-SubCell"/>
</dbReference>
<dbReference type="InterPro" id="IPR051461">
    <property type="entry name" value="UPF0750_membrane"/>
</dbReference>
<dbReference type="Pfam" id="PF02588">
    <property type="entry name" value="YitT_membrane"/>
    <property type="match status" value="1"/>
</dbReference>